<protein>
    <recommendedName>
        <fullName evidence="5">Survival protein SurE-like phosphatase/nucleotidase domain-containing protein</fullName>
    </recommendedName>
</protein>
<dbReference type="Proteomes" id="UP000222542">
    <property type="component" value="Unassembled WGS sequence"/>
</dbReference>
<feature type="compositionally biased region" description="Polar residues" evidence="4">
    <location>
        <begin position="33"/>
        <end position="47"/>
    </location>
</feature>
<reference evidence="6 7" key="2">
    <citation type="journal article" date="2017" name="Genome Biol.">
        <title>New reference genome sequences of hot pepper reveal the massive evolution of plant disease-resistance genes by retroduplication.</title>
        <authorList>
            <person name="Kim S."/>
            <person name="Park J."/>
            <person name="Yeom S.I."/>
            <person name="Kim Y.M."/>
            <person name="Seo E."/>
            <person name="Kim K.T."/>
            <person name="Kim M.S."/>
            <person name="Lee J.M."/>
            <person name="Cheong K."/>
            <person name="Shin H.S."/>
            <person name="Kim S.B."/>
            <person name="Han K."/>
            <person name="Lee J."/>
            <person name="Park M."/>
            <person name="Lee H.A."/>
            <person name="Lee H.Y."/>
            <person name="Lee Y."/>
            <person name="Oh S."/>
            <person name="Lee J.H."/>
            <person name="Choi E."/>
            <person name="Choi E."/>
            <person name="Lee S.E."/>
            <person name="Jeon J."/>
            <person name="Kim H."/>
            <person name="Choi G."/>
            <person name="Song H."/>
            <person name="Lee J."/>
            <person name="Lee S.C."/>
            <person name="Kwon J.K."/>
            <person name="Lee H.Y."/>
            <person name="Koo N."/>
            <person name="Hong Y."/>
            <person name="Kim R.W."/>
            <person name="Kang W.H."/>
            <person name="Huh J.H."/>
            <person name="Kang B.C."/>
            <person name="Yang T.J."/>
            <person name="Lee Y.H."/>
            <person name="Bennetzen J.L."/>
            <person name="Choi D."/>
        </authorList>
    </citation>
    <scope>NUCLEOTIDE SEQUENCE [LARGE SCALE GENOMIC DNA]</scope>
    <source>
        <strain evidence="7">cv. CM334</strain>
    </source>
</reference>
<dbReference type="SUPFAM" id="SSF64167">
    <property type="entry name" value="SurE-like"/>
    <property type="match status" value="1"/>
</dbReference>
<dbReference type="PANTHER" id="PTHR30457">
    <property type="entry name" value="5'-NUCLEOTIDASE SURE"/>
    <property type="match status" value="1"/>
</dbReference>
<comment type="similarity">
    <text evidence="1">Belongs to the SurE nucleotidase family.</text>
</comment>
<dbReference type="PANTHER" id="PTHR30457:SF5">
    <property type="entry name" value="OS01G0709400 PROTEIN"/>
    <property type="match status" value="1"/>
</dbReference>
<gene>
    <name evidence="6" type="ORF">T459_17353</name>
</gene>
<comment type="caution">
    <text evidence="6">The sequence shown here is derived from an EMBL/GenBank/DDBJ whole genome shotgun (WGS) entry which is preliminary data.</text>
</comment>
<accession>A0A2G2ZBL4</accession>
<dbReference type="Pfam" id="PF01975">
    <property type="entry name" value="SurE"/>
    <property type="match status" value="1"/>
</dbReference>
<keyword evidence="2" id="KW-0479">Metal-binding</keyword>
<dbReference type="Gene3D" id="3.40.1210.10">
    <property type="entry name" value="Survival protein SurE-like phosphatase/nucleotidase"/>
    <property type="match status" value="1"/>
</dbReference>
<dbReference type="InterPro" id="IPR002828">
    <property type="entry name" value="SurE-like_Pase/nucleotidase"/>
</dbReference>
<sequence length="211" mass="22937">MRPSREKANLLPPGLVSNLQDVLSNRKGKDPDSSNNEDGSNELISVSNDDDTRPVVMVTNADEVEFPGLTYLVHALVTQELYNIHVISGINKGSRSDHNMFYSGVVAGARESLFSGVPSISISLDWKKDESQESDFKDAVGVCLPLINAALRDIEKGAFPKCCLLHVQVPKSPLTNKGAAHQLATQKNNIEEVESVGVAGKSDTNRKAKYF</sequence>
<keyword evidence="7" id="KW-1185">Reference proteome</keyword>
<feature type="domain" description="Survival protein SurE-like phosphatase/nucleotidase" evidence="5">
    <location>
        <begin position="85"/>
        <end position="177"/>
    </location>
</feature>
<dbReference type="InterPro" id="IPR030048">
    <property type="entry name" value="SurE"/>
</dbReference>
<dbReference type="AlphaFoldDB" id="A0A2G2ZBL4"/>
<dbReference type="Gramene" id="PHT79301">
    <property type="protein sequence ID" value="PHT79301"/>
    <property type="gene ID" value="T459_17353"/>
</dbReference>
<evidence type="ECO:0000256" key="3">
    <source>
        <dbReference type="ARBA" id="ARBA00022801"/>
    </source>
</evidence>
<dbReference type="InterPro" id="IPR036523">
    <property type="entry name" value="SurE-like_sf"/>
</dbReference>
<dbReference type="STRING" id="4072.A0A2G2ZBL4"/>
<keyword evidence="3" id="KW-0378">Hydrolase</keyword>
<evidence type="ECO:0000313" key="6">
    <source>
        <dbReference type="EMBL" id="PHT79301.1"/>
    </source>
</evidence>
<dbReference type="EMBL" id="AYRZ02000006">
    <property type="protein sequence ID" value="PHT79301.1"/>
    <property type="molecule type" value="Genomic_DNA"/>
</dbReference>
<proteinExistence type="inferred from homology"/>
<evidence type="ECO:0000256" key="1">
    <source>
        <dbReference type="ARBA" id="ARBA00011062"/>
    </source>
</evidence>
<reference evidence="6 7" key="1">
    <citation type="journal article" date="2014" name="Nat. Genet.">
        <title>Genome sequence of the hot pepper provides insights into the evolution of pungency in Capsicum species.</title>
        <authorList>
            <person name="Kim S."/>
            <person name="Park M."/>
            <person name="Yeom S.I."/>
            <person name="Kim Y.M."/>
            <person name="Lee J.M."/>
            <person name="Lee H.A."/>
            <person name="Seo E."/>
            <person name="Choi J."/>
            <person name="Cheong K."/>
            <person name="Kim K.T."/>
            <person name="Jung K."/>
            <person name="Lee G.W."/>
            <person name="Oh S.K."/>
            <person name="Bae C."/>
            <person name="Kim S.B."/>
            <person name="Lee H.Y."/>
            <person name="Kim S.Y."/>
            <person name="Kim M.S."/>
            <person name="Kang B.C."/>
            <person name="Jo Y.D."/>
            <person name="Yang H.B."/>
            <person name="Jeong H.J."/>
            <person name="Kang W.H."/>
            <person name="Kwon J.K."/>
            <person name="Shin C."/>
            <person name="Lim J.Y."/>
            <person name="Park J.H."/>
            <person name="Huh J.H."/>
            <person name="Kim J.S."/>
            <person name="Kim B.D."/>
            <person name="Cohen O."/>
            <person name="Paran I."/>
            <person name="Suh M.C."/>
            <person name="Lee S.B."/>
            <person name="Kim Y.K."/>
            <person name="Shin Y."/>
            <person name="Noh S.J."/>
            <person name="Park J."/>
            <person name="Seo Y.S."/>
            <person name="Kwon S.Y."/>
            <person name="Kim H.A."/>
            <person name="Park J.M."/>
            <person name="Kim H.J."/>
            <person name="Choi S.B."/>
            <person name="Bosland P.W."/>
            <person name="Reeves G."/>
            <person name="Jo S.H."/>
            <person name="Lee B.W."/>
            <person name="Cho H.T."/>
            <person name="Choi H.S."/>
            <person name="Lee M.S."/>
            <person name="Yu Y."/>
            <person name="Do Choi Y."/>
            <person name="Park B.S."/>
            <person name="van Deynze A."/>
            <person name="Ashrafi H."/>
            <person name="Hill T."/>
            <person name="Kim W.T."/>
            <person name="Pai H.S."/>
            <person name="Ahn H.K."/>
            <person name="Yeam I."/>
            <person name="Giovannoni J.J."/>
            <person name="Rose J.K."/>
            <person name="Sorensen I."/>
            <person name="Lee S.J."/>
            <person name="Kim R.W."/>
            <person name="Choi I.Y."/>
            <person name="Choi B.S."/>
            <person name="Lim J.S."/>
            <person name="Lee Y.H."/>
            <person name="Choi D."/>
        </authorList>
    </citation>
    <scope>NUCLEOTIDE SEQUENCE [LARGE SCALE GENOMIC DNA]</scope>
    <source>
        <strain evidence="7">cv. CM334</strain>
    </source>
</reference>
<evidence type="ECO:0000256" key="2">
    <source>
        <dbReference type="ARBA" id="ARBA00022723"/>
    </source>
</evidence>
<evidence type="ECO:0000259" key="5">
    <source>
        <dbReference type="Pfam" id="PF01975"/>
    </source>
</evidence>
<name>A0A2G2ZBL4_CAPAN</name>
<evidence type="ECO:0000313" key="7">
    <source>
        <dbReference type="Proteomes" id="UP000222542"/>
    </source>
</evidence>
<feature type="region of interest" description="Disordered" evidence="4">
    <location>
        <begin position="23"/>
        <end position="48"/>
    </location>
</feature>
<dbReference type="GO" id="GO:0008252">
    <property type="term" value="F:nucleotidase activity"/>
    <property type="evidence" value="ECO:0007669"/>
    <property type="project" value="InterPro"/>
</dbReference>
<dbReference type="GO" id="GO:0046872">
    <property type="term" value="F:metal ion binding"/>
    <property type="evidence" value="ECO:0007669"/>
    <property type="project" value="UniProtKB-KW"/>
</dbReference>
<evidence type="ECO:0000256" key="4">
    <source>
        <dbReference type="SAM" id="MobiDB-lite"/>
    </source>
</evidence>
<organism evidence="6 7">
    <name type="scientific">Capsicum annuum</name>
    <name type="common">Capsicum pepper</name>
    <dbReference type="NCBI Taxonomy" id="4072"/>
    <lineage>
        <taxon>Eukaryota</taxon>
        <taxon>Viridiplantae</taxon>
        <taxon>Streptophyta</taxon>
        <taxon>Embryophyta</taxon>
        <taxon>Tracheophyta</taxon>
        <taxon>Spermatophyta</taxon>
        <taxon>Magnoliopsida</taxon>
        <taxon>eudicotyledons</taxon>
        <taxon>Gunneridae</taxon>
        <taxon>Pentapetalae</taxon>
        <taxon>asterids</taxon>
        <taxon>lamiids</taxon>
        <taxon>Solanales</taxon>
        <taxon>Solanaceae</taxon>
        <taxon>Solanoideae</taxon>
        <taxon>Capsiceae</taxon>
        <taxon>Capsicum</taxon>
    </lineage>
</organism>